<organism evidence="3 4">
    <name type="scientific">Hyphomicrobium denitrificans (strain ATCC 51888 / DSM 1869 / NCIMB 11706 / TK 0415)</name>
    <dbReference type="NCBI Taxonomy" id="582899"/>
    <lineage>
        <taxon>Bacteria</taxon>
        <taxon>Pseudomonadati</taxon>
        <taxon>Pseudomonadota</taxon>
        <taxon>Alphaproteobacteria</taxon>
        <taxon>Hyphomicrobiales</taxon>
        <taxon>Hyphomicrobiaceae</taxon>
        <taxon>Hyphomicrobium</taxon>
    </lineage>
</organism>
<proteinExistence type="predicted"/>
<dbReference type="OrthoDB" id="7933922at2"/>
<keyword evidence="2" id="KW-0732">Signal</keyword>
<dbReference type="AlphaFoldDB" id="D8JSQ9"/>
<feature type="transmembrane region" description="Helical" evidence="1">
    <location>
        <begin position="40"/>
        <end position="62"/>
    </location>
</feature>
<dbReference type="STRING" id="582899.Hden_2557"/>
<keyword evidence="1" id="KW-0472">Membrane</keyword>
<dbReference type="EMBL" id="CP002083">
    <property type="protein sequence ID" value="ADJ24353.1"/>
    <property type="molecule type" value="Genomic_DNA"/>
</dbReference>
<reference evidence="4" key="1">
    <citation type="journal article" date="2011" name="J. Bacteriol.">
        <title>Genome sequences of eight morphologically diverse alphaproteobacteria.</title>
        <authorList>
            <consortium name="US DOE Joint Genome Institute"/>
            <person name="Brown P.J."/>
            <person name="Kysela D.T."/>
            <person name="Buechlein A."/>
            <person name="Hemmerich C."/>
            <person name="Brun Y.V."/>
        </authorList>
    </citation>
    <scope>NUCLEOTIDE SEQUENCE [LARGE SCALE GENOMIC DNA]</scope>
    <source>
        <strain evidence="4">ATCC 51888 / DSM 1869 / NCIB 11706 / TK 0415</strain>
    </source>
</reference>
<evidence type="ECO:0000313" key="3">
    <source>
        <dbReference type="EMBL" id="ADJ24353.1"/>
    </source>
</evidence>
<keyword evidence="4" id="KW-1185">Reference proteome</keyword>
<dbReference type="RefSeq" id="WP_013216512.1">
    <property type="nucleotide sequence ID" value="NC_014313.1"/>
</dbReference>
<sequence length="66" mass="6457" precursor="true">MSCIIAASATAAVTTAATVALATLPDAQALLAPLLDGNEYALSTVSILASAPILAVMTVLAVSGRE</sequence>
<dbReference type="HOGENOM" id="CLU_205214_0_0_5"/>
<dbReference type="Proteomes" id="UP000002033">
    <property type="component" value="Chromosome"/>
</dbReference>
<feature type="signal peptide" evidence="2">
    <location>
        <begin position="1"/>
        <end position="22"/>
    </location>
</feature>
<evidence type="ECO:0000313" key="4">
    <source>
        <dbReference type="Proteomes" id="UP000002033"/>
    </source>
</evidence>
<name>D8JSQ9_HYPDA</name>
<feature type="chain" id="PRO_5003116444" evidence="2">
    <location>
        <begin position="23"/>
        <end position="66"/>
    </location>
</feature>
<evidence type="ECO:0000256" key="1">
    <source>
        <dbReference type="SAM" id="Phobius"/>
    </source>
</evidence>
<evidence type="ECO:0000256" key="2">
    <source>
        <dbReference type="SAM" id="SignalP"/>
    </source>
</evidence>
<dbReference type="KEGG" id="hdn:Hden_2557"/>
<gene>
    <name evidence="3" type="ordered locus">Hden_2557</name>
</gene>
<keyword evidence="1" id="KW-1133">Transmembrane helix</keyword>
<keyword evidence="1" id="KW-0812">Transmembrane</keyword>
<accession>D8JSQ9</accession>
<protein>
    <submittedName>
        <fullName evidence="3">Uncharacterized protein</fullName>
    </submittedName>
</protein>